<proteinExistence type="predicted"/>
<evidence type="ECO:0000313" key="2">
    <source>
        <dbReference type="EMBL" id="KXG44086.1"/>
    </source>
</evidence>
<dbReference type="RefSeq" id="WP_068725384.1">
    <property type="nucleotide sequence ID" value="NZ_LSKU01000001.1"/>
</dbReference>
<dbReference type="STRING" id="1413211.U473_08780"/>
<dbReference type="OrthoDB" id="9780120at2"/>
<sequence>MRVGIPRALLYYYYIPFWQPFFESLGVEVVISDETNKGILNQGVKESVSEICVPIKIFVGHARSLLKKGVDYIFVPRMVSIYSGEYFCPKFMGLPDLVRHGVKDMDSKILTVSIESKDDDISHYKQYLPLAKQLGVSESQVKEAAKIAGEKWRVFRTINKMGYIIPEAMKMVDTKQRLNLVPKHDRNKIRLGLMGYVYNIYDPFVNMNIIEKLKELDIEFITFDMIEENELRENIKHLKKPLFWTFSNKVLGAGYGMFRNRLVDGVIHITAFGCGPDSFLGKLFEYESDDTEIPFLTVRIDEHTGENHLQTRIEAFVDMLKRKKYRLERRRKVT</sequence>
<dbReference type="PANTHER" id="PTHR32329:SF2">
    <property type="entry name" value="BIFUNCTIONAL PROTEIN [INCLUDES 2-HYDROXYACYL-COA DEHYDRATASE (N-TER) AND ITS ACTIVATOR DOMAIN (C_TERM)"/>
    <property type="match status" value="1"/>
</dbReference>
<dbReference type="Pfam" id="PF09989">
    <property type="entry name" value="DUF2229"/>
    <property type="match status" value="1"/>
</dbReference>
<name>A0A135L536_9BACI</name>
<dbReference type="PANTHER" id="PTHR32329">
    <property type="entry name" value="BIFUNCTIONAL PROTEIN [INCLUDES 2-HYDROXYACYL-COA DEHYDRATASE (N-TER) AND ITS ACTIVATOR DOMAIN (C_TERM)-RELATED"/>
    <property type="match status" value="1"/>
</dbReference>
<evidence type="ECO:0000313" key="3">
    <source>
        <dbReference type="Proteomes" id="UP000070352"/>
    </source>
</evidence>
<accession>A0A135L536</accession>
<comment type="caution">
    <text evidence="2">The sequence shown here is derived from an EMBL/GenBank/DDBJ whole genome shotgun (WGS) entry which is preliminary data.</text>
</comment>
<protein>
    <recommendedName>
        <fullName evidence="1">DUF2229 domain-containing protein</fullName>
    </recommendedName>
</protein>
<gene>
    <name evidence="2" type="ORF">U473_08780</name>
</gene>
<dbReference type="InterPro" id="IPR018709">
    <property type="entry name" value="CoA_activase_DUF2229"/>
</dbReference>
<dbReference type="Proteomes" id="UP000070352">
    <property type="component" value="Unassembled WGS sequence"/>
</dbReference>
<feature type="domain" description="DUF2229" evidence="1">
    <location>
        <begin position="2"/>
        <end position="226"/>
    </location>
</feature>
<dbReference type="AlphaFoldDB" id="A0A135L536"/>
<organism evidence="2 3">
    <name type="scientific">Tepidibacillus decaturensis</name>
    <dbReference type="NCBI Taxonomy" id="1413211"/>
    <lineage>
        <taxon>Bacteria</taxon>
        <taxon>Bacillati</taxon>
        <taxon>Bacillota</taxon>
        <taxon>Bacilli</taxon>
        <taxon>Bacillales</taxon>
        <taxon>Bacillaceae</taxon>
        <taxon>Tepidibacillus</taxon>
    </lineage>
</organism>
<dbReference type="InterPro" id="IPR051805">
    <property type="entry name" value="Dehydratase_Activator_Redct"/>
</dbReference>
<dbReference type="Pfam" id="PF06050">
    <property type="entry name" value="HGD-D"/>
    <property type="match status" value="1"/>
</dbReference>
<dbReference type="EMBL" id="LSKU01000001">
    <property type="protein sequence ID" value="KXG44086.1"/>
    <property type="molecule type" value="Genomic_DNA"/>
</dbReference>
<dbReference type="InterPro" id="IPR010327">
    <property type="entry name" value="FldB/FldC_alpha/beta"/>
</dbReference>
<reference evidence="2 3" key="1">
    <citation type="submission" date="2016-02" db="EMBL/GenBank/DDBJ databases">
        <title>Draft Genome for Tepidibacillus decaturensis nov. sp. Strain Z9, an Anaerobic, Moderately Thermophilic and Heterotrophic Bacterium from Deep Subsurface of the Illinois Basin, USA.</title>
        <authorList>
            <person name="Dong Y."/>
            <person name="Chang J.Y."/>
            <person name="Sanford R."/>
            <person name="Fouke B.W."/>
        </authorList>
    </citation>
    <scope>NUCLEOTIDE SEQUENCE [LARGE SCALE GENOMIC DNA]</scope>
    <source>
        <strain evidence="2 3">Z9</strain>
    </source>
</reference>
<evidence type="ECO:0000259" key="1">
    <source>
        <dbReference type="Pfam" id="PF09989"/>
    </source>
</evidence>
<dbReference type="Gene3D" id="3.40.50.11900">
    <property type="match status" value="1"/>
</dbReference>
<keyword evidence="3" id="KW-1185">Reference proteome</keyword>